<proteinExistence type="predicted"/>
<evidence type="ECO:0000313" key="4">
    <source>
        <dbReference type="Proteomes" id="UP000316079"/>
    </source>
</evidence>
<accession>A0A553Q6G9</accession>
<evidence type="ECO:0000256" key="2">
    <source>
        <dbReference type="SAM" id="SignalP"/>
    </source>
</evidence>
<sequence length="322" mass="35866">MHHPLALHLLGILPRSFFSLSFLGWQQIKLLKLFAFAQAKTSEVIEDLEQMVNHLKQELQEAENTRQRLLQPGHDSNLRHVPQAKSTSSPSLVVLVVNATPLQYATVYSPGCSPPQTLSHFLLLFVSSSAVRFLLCCCSYPPLLLFVSSSAAVRILLCCCSFPPLLLFISSSAAVRFLLSCCSFPPLLLFISSSAVRILLLCCSYPPLLLFEQESNLKQEKTEVHNSFAKQVVHVITRRPFIPSLTQTLELEMLQARLEKERGDSKKKISKMDDLLRMSKAILFHRGSRSKTLLCSESAVDPALLGGFKSCFSFICLAAANQ</sequence>
<organism evidence="3 4">
    <name type="scientific">Danionella cerebrum</name>
    <dbReference type="NCBI Taxonomy" id="2873325"/>
    <lineage>
        <taxon>Eukaryota</taxon>
        <taxon>Metazoa</taxon>
        <taxon>Chordata</taxon>
        <taxon>Craniata</taxon>
        <taxon>Vertebrata</taxon>
        <taxon>Euteleostomi</taxon>
        <taxon>Actinopterygii</taxon>
        <taxon>Neopterygii</taxon>
        <taxon>Teleostei</taxon>
        <taxon>Ostariophysi</taxon>
        <taxon>Cypriniformes</taxon>
        <taxon>Danionidae</taxon>
        <taxon>Danioninae</taxon>
        <taxon>Danionella</taxon>
    </lineage>
</organism>
<dbReference type="Proteomes" id="UP000316079">
    <property type="component" value="Unassembled WGS sequence"/>
</dbReference>
<dbReference type="AlphaFoldDB" id="A0A553Q6G9"/>
<comment type="caution">
    <text evidence="3">The sequence shown here is derived from an EMBL/GenBank/DDBJ whole genome shotgun (WGS) entry which is preliminary data.</text>
</comment>
<dbReference type="EMBL" id="SRMA01026275">
    <property type="protein sequence ID" value="TRY85524.1"/>
    <property type="molecule type" value="Genomic_DNA"/>
</dbReference>
<keyword evidence="2" id="KW-0732">Signal</keyword>
<feature type="chain" id="PRO_5021933672" evidence="2">
    <location>
        <begin position="20"/>
        <end position="322"/>
    </location>
</feature>
<feature type="coiled-coil region" evidence="1">
    <location>
        <begin position="38"/>
        <end position="72"/>
    </location>
</feature>
<name>A0A553Q6G9_9TELE</name>
<protein>
    <submittedName>
        <fullName evidence="3">Uncharacterized protein</fullName>
    </submittedName>
</protein>
<reference evidence="3 4" key="1">
    <citation type="journal article" date="2019" name="Sci. Data">
        <title>Hybrid genome assembly and annotation of Danionella translucida.</title>
        <authorList>
            <person name="Kadobianskyi M."/>
            <person name="Schulze L."/>
            <person name="Schuelke M."/>
            <person name="Judkewitz B."/>
        </authorList>
    </citation>
    <scope>NUCLEOTIDE SEQUENCE [LARGE SCALE GENOMIC DNA]</scope>
    <source>
        <strain evidence="3 4">Bolton</strain>
    </source>
</reference>
<evidence type="ECO:0000256" key="1">
    <source>
        <dbReference type="SAM" id="Coils"/>
    </source>
</evidence>
<evidence type="ECO:0000313" key="3">
    <source>
        <dbReference type="EMBL" id="TRY85524.1"/>
    </source>
</evidence>
<dbReference type="OrthoDB" id="78101at2759"/>
<feature type="signal peptide" evidence="2">
    <location>
        <begin position="1"/>
        <end position="19"/>
    </location>
</feature>
<keyword evidence="1" id="KW-0175">Coiled coil</keyword>
<gene>
    <name evidence="3" type="ORF">DNTS_032237</name>
</gene>
<keyword evidence="4" id="KW-1185">Reference proteome</keyword>